<dbReference type="Proteomes" id="UP000821845">
    <property type="component" value="Chromosome 8"/>
</dbReference>
<comment type="caution">
    <text evidence="1">The sequence shown here is derived from an EMBL/GenBank/DDBJ whole genome shotgun (WGS) entry which is preliminary data.</text>
</comment>
<proteinExistence type="predicted"/>
<evidence type="ECO:0000313" key="2">
    <source>
        <dbReference type="Proteomes" id="UP000821845"/>
    </source>
</evidence>
<dbReference type="EMBL" id="CM023488">
    <property type="protein sequence ID" value="KAH6923858.1"/>
    <property type="molecule type" value="Genomic_DNA"/>
</dbReference>
<organism evidence="1 2">
    <name type="scientific">Hyalomma asiaticum</name>
    <name type="common">Tick</name>
    <dbReference type="NCBI Taxonomy" id="266040"/>
    <lineage>
        <taxon>Eukaryota</taxon>
        <taxon>Metazoa</taxon>
        <taxon>Ecdysozoa</taxon>
        <taxon>Arthropoda</taxon>
        <taxon>Chelicerata</taxon>
        <taxon>Arachnida</taxon>
        <taxon>Acari</taxon>
        <taxon>Parasitiformes</taxon>
        <taxon>Ixodida</taxon>
        <taxon>Ixodoidea</taxon>
        <taxon>Ixodidae</taxon>
        <taxon>Hyalomminae</taxon>
        <taxon>Hyalomma</taxon>
    </lineage>
</organism>
<name>A0ACB7RN18_HYAAI</name>
<reference evidence="1" key="1">
    <citation type="submission" date="2020-05" db="EMBL/GenBank/DDBJ databases">
        <title>Large-scale comparative analyses of tick genomes elucidate their genetic diversity and vector capacities.</title>
        <authorList>
            <person name="Jia N."/>
            <person name="Wang J."/>
            <person name="Shi W."/>
            <person name="Du L."/>
            <person name="Sun Y."/>
            <person name="Zhan W."/>
            <person name="Jiang J."/>
            <person name="Wang Q."/>
            <person name="Zhang B."/>
            <person name="Ji P."/>
            <person name="Sakyi L.B."/>
            <person name="Cui X."/>
            <person name="Yuan T."/>
            <person name="Jiang B."/>
            <person name="Yang W."/>
            <person name="Lam T.T.-Y."/>
            <person name="Chang Q."/>
            <person name="Ding S."/>
            <person name="Wang X."/>
            <person name="Zhu J."/>
            <person name="Ruan X."/>
            <person name="Zhao L."/>
            <person name="Wei J."/>
            <person name="Que T."/>
            <person name="Du C."/>
            <person name="Cheng J."/>
            <person name="Dai P."/>
            <person name="Han X."/>
            <person name="Huang E."/>
            <person name="Gao Y."/>
            <person name="Liu J."/>
            <person name="Shao H."/>
            <person name="Ye R."/>
            <person name="Li L."/>
            <person name="Wei W."/>
            <person name="Wang X."/>
            <person name="Wang C."/>
            <person name="Yang T."/>
            <person name="Huo Q."/>
            <person name="Li W."/>
            <person name="Guo W."/>
            <person name="Chen H."/>
            <person name="Zhou L."/>
            <person name="Ni X."/>
            <person name="Tian J."/>
            <person name="Zhou Y."/>
            <person name="Sheng Y."/>
            <person name="Liu T."/>
            <person name="Pan Y."/>
            <person name="Xia L."/>
            <person name="Li J."/>
            <person name="Zhao F."/>
            <person name="Cao W."/>
        </authorList>
    </citation>
    <scope>NUCLEOTIDE SEQUENCE</scope>
    <source>
        <strain evidence="1">Hyas-2018</strain>
    </source>
</reference>
<protein>
    <submittedName>
        <fullName evidence="1">Uncharacterized protein</fullName>
    </submittedName>
</protein>
<gene>
    <name evidence="1" type="ORF">HPB50_008265</name>
</gene>
<keyword evidence="2" id="KW-1185">Reference proteome</keyword>
<sequence>MAARDFASETVCDPDMAFTVEVEECLKRRFCWHVFRPSPGRAVSAHYILALCNFLYNLPLEVLHCIDKTKFPWLGEPTRGLSHSGVVGSIRRALETIRFEWQRLHFVAGLYAWLITRKAYTPWALYRISGPMACEQSTKIACELTKALRSSGRSAWDVFDTQSALCLAILAAKGESSPSMWMPTCIYIWHDVPFVAVHVPEMDRERAIHWPALASVLGDLVKCYRGLYGDLTSARSVASKTW</sequence>
<evidence type="ECO:0000313" key="1">
    <source>
        <dbReference type="EMBL" id="KAH6923858.1"/>
    </source>
</evidence>
<accession>A0ACB7RN18</accession>